<evidence type="ECO:0000313" key="2">
    <source>
        <dbReference type="Proteomes" id="UP000008136"/>
    </source>
</evidence>
<dbReference type="RefSeq" id="WP_013684533.1">
    <property type="nucleotide sequence ID" value="NC_015320.1"/>
</dbReference>
<dbReference type="Pfam" id="PF17253">
    <property type="entry name" value="DUF5320"/>
    <property type="match status" value="1"/>
</dbReference>
<dbReference type="eggNOG" id="arCOG05144">
    <property type="taxonomic scope" value="Archaea"/>
</dbReference>
<dbReference type="AlphaFoldDB" id="F2KRE3"/>
<sequence length="60" mass="6890">MPGGDGTGPWGLGPRTGRAAGLCAGYRMPGFANRFVWPPFGGKWFGRFRWRRFGRPYRRW</sequence>
<gene>
    <name evidence="1" type="ordered locus">Arcve_1884</name>
</gene>
<proteinExistence type="predicted"/>
<dbReference type="Proteomes" id="UP000008136">
    <property type="component" value="Chromosome"/>
</dbReference>
<keyword evidence="2" id="KW-1185">Reference proteome</keyword>
<accession>F2KRE3</accession>
<reference evidence="1 2" key="1">
    <citation type="submission" date="2011-03" db="EMBL/GenBank/DDBJ databases">
        <title>The complete genome of Archaeoglobus veneficus SNP6.</title>
        <authorList>
            <consortium name="US DOE Joint Genome Institute (JGI-PGF)"/>
            <person name="Lucas S."/>
            <person name="Copeland A."/>
            <person name="Lapidus A."/>
            <person name="Bruce D."/>
            <person name="Goodwin L."/>
            <person name="Pitluck S."/>
            <person name="Kyrpides N."/>
            <person name="Mavromatis K."/>
            <person name="Pagani I."/>
            <person name="Ivanova N."/>
            <person name="Mikhailova N."/>
            <person name="Lu M."/>
            <person name="Detter J.C."/>
            <person name="Tapia R."/>
            <person name="Han C."/>
            <person name="Land M."/>
            <person name="Hauser L."/>
            <person name="Markowitz V."/>
            <person name="Cheng J.-F."/>
            <person name="Hugenholtz P."/>
            <person name="Woyke T."/>
            <person name="Wu D."/>
            <person name="Spring S."/>
            <person name="Brambilla E."/>
            <person name="Klenk H.-P."/>
            <person name="Eisen J.A."/>
        </authorList>
    </citation>
    <scope>NUCLEOTIDE SEQUENCE [LARGE SCALE GENOMIC DNA]</scope>
    <source>
        <strain>SNP6</strain>
    </source>
</reference>
<name>F2KRE3_ARCVS</name>
<dbReference type="GeneID" id="10395015"/>
<organism evidence="1 2">
    <name type="scientific">Archaeoglobus veneficus (strain DSM 11195 / SNP6)</name>
    <dbReference type="NCBI Taxonomy" id="693661"/>
    <lineage>
        <taxon>Archaea</taxon>
        <taxon>Methanobacteriati</taxon>
        <taxon>Methanobacteriota</taxon>
        <taxon>Archaeoglobi</taxon>
        <taxon>Archaeoglobales</taxon>
        <taxon>Archaeoglobaceae</taxon>
        <taxon>Archaeoglobus</taxon>
    </lineage>
</organism>
<dbReference type="KEGG" id="ave:Arcve_1884"/>
<dbReference type="STRING" id="693661.Arcve_1884"/>
<evidence type="ECO:0008006" key="3">
    <source>
        <dbReference type="Google" id="ProtNLM"/>
    </source>
</evidence>
<evidence type="ECO:0000313" key="1">
    <source>
        <dbReference type="EMBL" id="AEA47877.1"/>
    </source>
</evidence>
<dbReference type="HOGENOM" id="CLU_2820566_0_0_2"/>
<dbReference type="InterPro" id="IPR035205">
    <property type="entry name" value="DUF5320"/>
</dbReference>
<protein>
    <recommendedName>
        <fullName evidence="3">DUF5320 domain-containing protein</fullName>
    </recommendedName>
</protein>
<dbReference type="EMBL" id="CP002588">
    <property type="protein sequence ID" value="AEA47877.1"/>
    <property type="molecule type" value="Genomic_DNA"/>
</dbReference>